<dbReference type="Proteomes" id="UP000734823">
    <property type="component" value="Unassembled WGS sequence"/>
</dbReference>
<proteinExistence type="predicted"/>
<organism evidence="2 3">
    <name type="scientific">Actinokineospora xionganensis</name>
    <dbReference type="NCBI Taxonomy" id="2684470"/>
    <lineage>
        <taxon>Bacteria</taxon>
        <taxon>Bacillati</taxon>
        <taxon>Actinomycetota</taxon>
        <taxon>Actinomycetes</taxon>
        <taxon>Pseudonocardiales</taxon>
        <taxon>Pseudonocardiaceae</taxon>
        <taxon>Actinokineospora</taxon>
    </lineage>
</organism>
<accession>A0ABR7LDG6</accession>
<feature type="domain" description="Carboxymuconolactone decarboxylase-like" evidence="1">
    <location>
        <begin position="61"/>
        <end position="104"/>
    </location>
</feature>
<dbReference type="EMBL" id="JABVED010000017">
    <property type="protein sequence ID" value="MBC6450533.1"/>
    <property type="molecule type" value="Genomic_DNA"/>
</dbReference>
<evidence type="ECO:0000313" key="2">
    <source>
        <dbReference type="EMBL" id="MBC6450533.1"/>
    </source>
</evidence>
<dbReference type="InterPro" id="IPR004675">
    <property type="entry name" value="AhpD_core"/>
</dbReference>
<dbReference type="NCBIfam" id="TIGR00778">
    <property type="entry name" value="ahpD_dom"/>
    <property type="match status" value="1"/>
</dbReference>
<dbReference type="Gene3D" id="1.20.1290.10">
    <property type="entry name" value="AhpD-like"/>
    <property type="match status" value="1"/>
</dbReference>
<evidence type="ECO:0000313" key="3">
    <source>
        <dbReference type="Proteomes" id="UP000734823"/>
    </source>
</evidence>
<evidence type="ECO:0000259" key="1">
    <source>
        <dbReference type="Pfam" id="PF02627"/>
    </source>
</evidence>
<dbReference type="InterPro" id="IPR029032">
    <property type="entry name" value="AhpD-like"/>
</dbReference>
<comment type="caution">
    <text evidence="2">The sequence shown here is derived from an EMBL/GenBank/DDBJ whole genome shotgun (WGS) entry which is preliminary data.</text>
</comment>
<dbReference type="Pfam" id="PF02627">
    <property type="entry name" value="CMD"/>
    <property type="match status" value="1"/>
</dbReference>
<dbReference type="SUPFAM" id="SSF69118">
    <property type="entry name" value="AhpD-like"/>
    <property type="match status" value="1"/>
</dbReference>
<gene>
    <name evidence="2" type="ORF">GPZ80_25560</name>
</gene>
<dbReference type="RefSeq" id="WP_187223632.1">
    <property type="nucleotide sequence ID" value="NZ_JABVED010000017.1"/>
</dbReference>
<name>A0ABR7LDG6_9PSEU</name>
<reference evidence="2 3" key="1">
    <citation type="submission" date="2020-06" db="EMBL/GenBank/DDBJ databases">
        <title>Actinokineospora xiongansis sp. nov., isolated from soil of Baiyangdian.</title>
        <authorList>
            <person name="Zhang X."/>
        </authorList>
    </citation>
    <scope>NUCLEOTIDE SEQUENCE [LARGE SCALE GENOMIC DNA]</scope>
    <source>
        <strain evidence="2 3">HBU206404</strain>
    </source>
</reference>
<protein>
    <submittedName>
        <fullName evidence="2">Carboxymuconolactone decarboxylase family protein</fullName>
    </submittedName>
</protein>
<dbReference type="InterPro" id="IPR003779">
    <property type="entry name" value="CMD-like"/>
</dbReference>
<sequence>MGGTVIRAALRSALNQVLYVDPVRPRQARDVVATVYQRVEREFGMLAPPIALHSPSPTVLAASWVMLRESLLARGELDRATKEVVAAGVSVGNGCPYCVQVHSATFGGLVHGPAAAALSTSRVEDIADDSTRALALWARDSAFAHARPPSPTAETVGVAVTFHYLNRMVSVFLGDSPLPPNVPAGARGPATRFLGRFMRSSATAEHRPGDSLDLLPPAPVGQDLWWAADSPTIADAFARAYAVIDEAGDRAVPADVRALVIAQLAQWDGRPRGVSRAWAGEAVSVLSPRDRPIGMLALLTAMAAYQIDPSVVDDAGLSHSTLIELTSWSSLTAARRVAAVAQQGKTPGHSG</sequence>
<keyword evidence="3" id="KW-1185">Reference proteome</keyword>